<dbReference type="PANTHER" id="PTHR45829:SF4">
    <property type="entry name" value="MITOCHONDRIAL CARRIER PROTEIN RIM2"/>
    <property type="match status" value="1"/>
</dbReference>
<keyword evidence="5" id="KW-0677">Repeat</keyword>
<dbReference type="PROSITE" id="PS50920">
    <property type="entry name" value="SOLCAR"/>
    <property type="match status" value="3"/>
</dbReference>
<gene>
    <name evidence="13" type="primary">LOC117650982</name>
</gene>
<dbReference type="InterPro" id="IPR049562">
    <property type="entry name" value="SLC25A33/36-like"/>
</dbReference>
<dbReference type="InterPro" id="IPR018108">
    <property type="entry name" value="MCP_transmembrane"/>
</dbReference>
<evidence type="ECO:0000256" key="6">
    <source>
        <dbReference type="ARBA" id="ARBA00022792"/>
    </source>
</evidence>
<feature type="repeat" description="Solcar" evidence="10">
    <location>
        <begin position="155"/>
        <end position="241"/>
    </location>
</feature>
<dbReference type="FunCoup" id="A0A6P8ZYM8">
    <property type="interactions" value="1895"/>
</dbReference>
<sequence length="369" mass="40653">MLQRDTVIHLVAGGTAGTAGAIVTCPLEVVKTRLQSSSGFQVHNVSLPKIASAEGGSSHVTCKTLLPPHQRRRLTTMAARHTQVLSISHCGVAGGPSSKSMSIYQCIRHIVEREGVRALFKGLGPNLVGVAPSRAIYFCAYSQSKEFLNTCLPPNSAPVHVGSAFCAGFVACSATNPIWLVKTRLQLDHNADGRPMTAKQVIRRVYRLGGLKGFYKGVTASYFGIAETVIHFVIYEAIKAKLSSVRAPSPDDSKSSRDFLEFMVAGAFSKTVASCIAYPHEVARTRLREEGTKYRSFFQTLSVVMAEEGYRGLYRGLWTQLVRQIPNTAIMMATYEAVVYVLTRHYGHQEETQFYDVDEIEDDDLRHKM</sequence>
<keyword evidence="7" id="KW-1133">Transmembrane helix</keyword>
<dbReference type="FunFam" id="1.50.40.10:FF:000028">
    <property type="entry name" value="Solute carrier family 25 member 33"/>
    <property type="match status" value="1"/>
</dbReference>
<evidence type="ECO:0000256" key="7">
    <source>
        <dbReference type="ARBA" id="ARBA00022989"/>
    </source>
</evidence>
<accession>A0A6P8ZYM8</accession>
<dbReference type="PANTHER" id="PTHR45829">
    <property type="entry name" value="MITOCHONDRIAL CARRIER PROTEIN RIM2"/>
    <property type="match status" value="1"/>
</dbReference>
<dbReference type="InterPro" id="IPR002067">
    <property type="entry name" value="MCP"/>
</dbReference>
<dbReference type="OrthoDB" id="269120at2759"/>
<dbReference type="PRINTS" id="PR00926">
    <property type="entry name" value="MITOCARRIER"/>
</dbReference>
<evidence type="ECO:0000256" key="2">
    <source>
        <dbReference type="ARBA" id="ARBA00006375"/>
    </source>
</evidence>
<comment type="subcellular location">
    <subcellularLocation>
        <location evidence="1">Mitochondrion inner membrane</location>
        <topology evidence="1">Multi-pass membrane protein</topology>
    </subcellularLocation>
</comment>
<dbReference type="KEGG" id="tpal:117650982"/>
<dbReference type="GO" id="GO:1990519">
    <property type="term" value="P:pyrimidine nucleotide import into mitochondrion"/>
    <property type="evidence" value="ECO:0007669"/>
    <property type="project" value="TreeGrafter"/>
</dbReference>
<dbReference type="RefSeq" id="XP_034250553.1">
    <property type="nucleotide sequence ID" value="XM_034394662.1"/>
</dbReference>
<feature type="repeat" description="Solcar" evidence="10">
    <location>
        <begin position="4"/>
        <end position="147"/>
    </location>
</feature>
<evidence type="ECO:0000256" key="4">
    <source>
        <dbReference type="ARBA" id="ARBA00022692"/>
    </source>
</evidence>
<protein>
    <submittedName>
        <fullName evidence="13">Mitochondrial carrier protein Rim2 isoform X1</fullName>
    </submittedName>
</protein>
<evidence type="ECO:0000256" key="5">
    <source>
        <dbReference type="ARBA" id="ARBA00022737"/>
    </source>
</evidence>
<evidence type="ECO:0000313" key="12">
    <source>
        <dbReference type="Proteomes" id="UP000515158"/>
    </source>
</evidence>
<dbReference type="GeneID" id="117650982"/>
<evidence type="ECO:0000256" key="10">
    <source>
        <dbReference type="PROSITE-ProRule" id="PRU00282"/>
    </source>
</evidence>
<dbReference type="GO" id="GO:0015218">
    <property type="term" value="F:pyrimidine nucleotide transmembrane transporter activity"/>
    <property type="evidence" value="ECO:0007669"/>
    <property type="project" value="InterPro"/>
</dbReference>
<evidence type="ECO:0000256" key="9">
    <source>
        <dbReference type="ARBA" id="ARBA00023136"/>
    </source>
</evidence>
<keyword evidence="6" id="KW-0999">Mitochondrion inner membrane</keyword>
<dbReference type="Pfam" id="PF00153">
    <property type="entry name" value="Mito_carr"/>
    <property type="match status" value="4"/>
</dbReference>
<evidence type="ECO:0000256" key="11">
    <source>
        <dbReference type="RuleBase" id="RU000488"/>
    </source>
</evidence>
<dbReference type="InParanoid" id="A0A6P8ZYM8"/>
<comment type="similarity">
    <text evidence="2 11">Belongs to the mitochondrial carrier (TC 2.A.29) family.</text>
</comment>
<feature type="repeat" description="Solcar" evidence="10">
    <location>
        <begin position="257"/>
        <end position="341"/>
    </location>
</feature>
<proteinExistence type="inferred from homology"/>
<evidence type="ECO:0000256" key="1">
    <source>
        <dbReference type="ARBA" id="ARBA00004448"/>
    </source>
</evidence>
<keyword evidence="12" id="KW-1185">Reference proteome</keyword>
<keyword evidence="8" id="KW-0496">Mitochondrion</keyword>
<name>A0A6P8ZYM8_THRPL</name>
<evidence type="ECO:0000256" key="3">
    <source>
        <dbReference type="ARBA" id="ARBA00022448"/>
    </source>
</evidence>
<keyword evidence="9 10" id="KW-0472">Membrane</keyword>
<evidence type="ECO:0000313" key="13">
    <source>
        <dbReference type="RefSeq" id="XP_034250553.1"/>
    </source>
</evidence>
<dbReference type="Gene3D" id="1.50.40.10">
    <property type="entry name" value="Mitochondrial carrier domain"/>
    <property type="match status" value="2"/>
</dbReference>
<dbReference type="GO" id="GO:0005743">
    <property type="term" value="C:mitochondrial inner membrane"/>
    <property type="evidence" value="ECO:0007669"/>
    <property type="project" value="UniProtKB-SubCell"/>
</dbReference>
<evidence type="ECO:0000256" key="8">
    <source>
        <dbReference type="ARBA" id="ARBA00023128"/>
    </source>
</evidence>
<organism evidence="13">
    <name type="scientific">Thrips palmi</name>
    <name type="common">Melon thrips</name>
    <dbReference type="NCBI Taxonomy" id="161013"/>
    <lineage>
        <taxon>Eukaryota</taxon>
        <taxon>Metazoa</taxon>
        <taxon>Ecdysozoa</taxon>
        <taxon>Arthropoda</taxon>
        <taxon>Hexapoda</taxon>
        <taxon>Insecta</taxon>
        <taxon>Pterygota</taxon>
        <taxon>Neoptera</taxon>
        <taxon>Paraneoptera</taxon>
        <taxon>Thysanoptera</taxon>
        <taxon>Terebrantia</taxon>
        <taxon>Thripoidea</taxon>
        <taxon>Thripidae</taxon>
        <taxon>Thrips</taxon>
    </lineage>
</organism>
<reference evidence="13" key="1">
    <citation type="submission" date="2025-08" db="UniProtKB">
        <authorList>
            <consortium name="RefSeq"/>
        </authorList>
    </citation>
    <scope>IDENTIFICATION</scope>
    <source>
        <tissue evidence="13">Total insect</tissue>
    </source>
</reference>
<dbReference type="InterPro" id="IPR023395">
    <property type="entry name" value="MCP_dom_sf"/>
</dbReference>
<dbReference type="Proteomes" id="UP000515158">
    <property type="component" value="Unplaced"/>
</dbReference>
<keyword evidence="3 11" id="KW-0813">Transport</keyword>
<dbReference type="CTD" id="33350"/>
<dbReference type="AlphaFoldDB" id="A0A6P8ZYM8"/>
<keyword evidence="4 10" id="KW-0812">Transmembrane</keyword>
<dbReference type="SUPFAM" id="SSF103506">
    <property type="entry name" value="Mitochondrial carrier"/>
    <property type="match status" value="1"/>
</dbReference>